<name>A0A8K0IX06_COCNU</name>
<dbReference type="GO" id="GO:0006865">
    <property type="term" value="P:amino acid transport"/>
    <property type="evidence" value="ECO:0007669"/>
    <property type="project" value="UniProtKB-KW"/>
</dbReference>
<feature type="transmembrane region" description="Helical" evidence="7">
    <location>
        <begin position="112"/>
        <end position="132"/>
    </location>
</feature>
<keyword evidence="2" id="KW-0813">Transport</keyword>
<evidence type="ECO:0000256" key="4">
    <source>
        <dbReference type="ARBA" id="ARBA00022970"/>
    </source>
</evidence>
<dbReference type="EMBL" id="CM017886">
    <property type="protein sequence ID" value="KAG1370020.1"/>
    <property type="molecule type" value="Genomic_DNA"/>
</dbReference>
<evidence type="ECO:0000256" key="2">
    <source>
        <dbReference type="ARBA" id="ARBA00022448"/>
    </source>
</evidence>
<dbReference type="AlphaFoldDB" id="A0A8K0IX06"/>
<gene>
    <name evidence="9" type="ORF">COCNU_15G003860</name>
</gene>
<keyword evidence="5 7" id="KW-1133">Transmembrane helix</keyword>
<proteinExistence type="predicted"/>
<dbReference type="Proteomes" id="UP000797356">
    <property type="component" value="Chromosome 15"/>
</dbReference>
<reference evidence="9" key="2">
    <citation type="submission" date="2019-07" db="EMBL/GenBank/DDBJ databases">
        <authorList>
            <person name="Yang Y."/>
            <person name="Bocs S."/>
            <person name="Baudouin L."/>
        </authorList>
    </citation>
    <scope>NUCLEOTIDE SEQUENCE</scope>
    <source>
        <tissue evidence="9">Spear leaf of Hainan Tall coconut</tissue>
    </source>
</reference>
<comment type="subcellular location">
    <subcellularLocation>
        <location evidence="1">Membrane</location>
    </subcellularLocation>
</comment>
<keyword evidence="4" id="KW-0029">Amino-acid transport</keyword>
<keyword evidence="3 7" id="KW-0812">Transmembrane</keyword>
<evidence type="ECO:0000259" key="8">
    <source>
        <dbReference type="Pfam" id="PF01490"/>
    </source>
</evidence>
<evidence type="ECO:0000256" key="6">
    <source>
        <dbReference type="ARBA" id="ARBA00023136"/>
    </source>
</evidence>
<keyword evidence="6 7" id="KW-0472">Membrane</keyword>
<accession>A0A8K0IX06</accession>
<feature type="transmembrane region" description="Helical" evidence="7">
    <location>
        <begin position="152"/>
        <end position="172"/>
    </location>
</feature>
<dbReference type="PANTHER" id="PTHR48017">
    <property type="entry name" value="OS05G0424000 PROTEIN-RELATED"/>
    <property type="match status" value="1"/>
</dbReference>
<feature type="transmembrane region" description="Helical" evidence="7">
    <location>
        <begin position="21"/>
        <end position="50"/>
    </location>
</feature>
<dbReference type="GO" id="GO:0016020">
    <property type="term" value="C:membrane"/>
    <property type="evidence" value="ECO:0007669"/>
    <property type="project" value="UniProtKB-SubCell"/>
</dbReference>
<organism evidence="9 10">
    <name type="scientific">Cocos nucifera</name>
    <name type="common">Coconut palm</name>
    <dbReference type="NCBI Taxonomy" id="13894"/>
    <lineage>
        <taxon>Eukaryota</taxon>
        <taxon>Viridiplantae</taxon>
        <taxon>Streptophyta</taxon>
        <taxon>Embryophyta</taxon>
        <taxon>Tracheophyta</taxon>
        <taxon>Spermatophyta</taxon>
        <taxon>Magnoliopsida</taxon>
        <taxon>Liliopsida</taxon>
        <taxon>Arecaceae</taxon>
        <taxon>Arecoideae</taxon>
        <taxon>Cocoseae</taxon>
        <taxon>Attaleinae</taxon>
        <taxon>Cocos</taxon>
    </lineage>
</organism>
<reference evidence="9" key="1">
    <citation type="journal article" date="2017" name="Gigascience">
        <title>The genome draft of coconut (Cocos nucifera).</title>
        <authorList>
            <person name="Xiao Y."/>
            <person name="Xu P."/>
            <person name="Fan H."/>
            <person name="Baudouin L."/>
            <person name="Xia W."/>
            <person name="Bocs S."/>
            <person name="Xu J."/>
            <person name="Li Q."/>
            <person name="Guo A."/>
            <person name="Zhou L."/>
            <person name="Li J."/>
            <person name="Wu Y."/>
            <person name="Ma Z."/>
            <person name="Armero A."/>
            <person name="Issali A.E."/>
            <person name="Liu N."/>
            <person name="Peng M."/>
            <person name="Yang Y."/>
        </authorList>
    </citation>
    <scope>NUCLEOTIDE SEQUENCE</scope>
    <source>
        <tissue evidence="9">Spear leaf of Hainan Tall coconut</tissue>
    </source>
</reference>
<sequence length="313" mass="34551">MYMVVFGVFQLILSQFPSLENITWLSVVAVATSLGYSFISLGLCIGKWVSHGDFRGTLAGATDGSSGDKAFNVLLALGNMAFSYTFADVLIEIQDTLKSPPPENRTMKKATFYGLGLSTIFYLSLGCIGYAAFGNDAPGNILTGFGFYEPFWLVDIANICVIVHLIGAYQVYAQPIFFRFENYIASRWPEAKFIHTTYYVRVPFTEVGSLSFTLSKLVLRTIFIMLTTLVSMLLPFFNAVLGLIGALGFWPLSVYFPVGMHMAQKKIRRGAPKWFLLQGLSFFCLLISLAASIGSVADIVHNLKVAAPFKTVY</sequence>
<keyword evidence="10" id="KW-1185">Reference proteome</keyword>
<dbReference type="Pfam" id="PF01490">
    <property type="entry name" value="Aa_trans"/>
    <property type="match status" value="1"/>
</dbReference>
<feature type="transmembrane region" description="Helical" evidence="7">
    <location>
        <begin position="243"/>
        <end position="263"/>
    </location>
</feature>
<evidence type="ECO:0000313" key="9">
    <source>
        <dbReference type="EMBL" id="KAG1370020.1"/>
    </source>
</evidence>
<comment type="caution">
    <text evidence="9">The sequence shown here is derived from an EMBL/GenBank/DDBJ whole genome shotgun (WGS) entry which is preliminary data.</text>
</comment>
<evidence type="ECO:0000256" key="1">
    <source>
        <dbReference type="ARBA" id="ARBA00004370"/>
    </source>
</evidence>
<feature type="transmembrane region" description="Helical" evidence="7">
    <location>
        <begin position="275"/>
        <end position="297"/>
    </location>
</feature>
<evidence type="ECO:0000256" key="3">
    <source>
        <dbReference type="ARBA" id="ARBA00022692"/>
    </source>
</evidence>
<feature type="domain" description="Amino acid transporter transmembrane" evidence="8">
    <location>
        <begin position="2"/>
        <end position="299"/>
    </location>
</feature>
<evidence type="ECO:0000256" key="7">
    <source>
        <dbReference type="SAM" id="Phobius"/>
    </source>
</evidence>
<evidence type="ECO:0000256" key="5">
    <source>
        <dbReference type="ARBA" id="ARBA00022989"/>
    </source>
</evidence>
<evidence type="ECO:0000313" key="10">
    <source>
        <dbReference type="Proteomes" id="UP000797356"/>
    </source>
</evidence>
<dbReference type="InterPro" id="IPR013057">
    <property type="entry name" value="AA_transpt_TM"/>
</dbReference>
<feature type="transmembrane region" description="Helical" evidence="7">
    <location>
        <begin position="217"/>
        <end position="237"/>
    </location>
</feature>
<protein>
    <submittedName>
        <fullName evidence="9">Putative Amino acid permease 2</fullName>
    </submittedName>
</protein>
<dbReference type="OrthoDB" id="40134at2759"/>